<keyword evidence="3" id="KW-0804">Transcription</keyword>
<dbReference type="InterPro" id="IPR003313">
    <property type="entry name" value="AraC-bd"/>
</dbReference>
<gene>
    <name evidence="5" type="ORF">DLM86_08895</name>
</gene>
<dbReference type="OrthoDB" id="9776971at2"/>
<keyword evidence="6" id="KW-1185">Reference proteome</keyword>
<dbReference type="InterPro" id="IPR018062">
    <property type="entry name" value="HTH_AraC-typ_CS"/>
</dbReference>
<name>A0A2V5KCW9_9BACL</name>
<evidence type="ECO:0000256" key="1">
    <source>
        <dbReference type="ARBA" id="ARBA00023015"/>
    </source>
</evidence>
<dbReference type="PROSITE" id="PS01124">
    <property type="entry name" value="HTH_ARAC_FAMILY_2"/>
    <property type="match status" value="1"/>
</dbReference>
<dbReference type="InterPro" id="IPR009057">
    <property type="entry name" value="Homeodomain-like_sf"/>
</dbReference>
<dbReference type="Proteomes" id="UP000247476">
    <property type="component" value="Unassembled WGS sequence"/>
</dbReference>
<evidence type="ECO:0000259" key="4">
    <source>
        <dbReference type="PROSITE" id="PS01124"/>
    </source>
</evidence>
<dbReference type="Gene3D" id="1.10.10.60">
    <property type="entry name" value="Homeodomain-like"/>
    <property type="match status" value="2"/>
</dbReference>
<dbReference type="SUPFAM" id="SSF46689">
    <property type="entry name" value="Homeodomain-like"/>
    <property type="match status" value="2"/>
</dbReference>
<dbReference type="GO" id="GO:0043565">
    <property type="term" value="F:sequence-specific DNA binding"/>
    <property type="evidence" value="ECO:0007669"/>
    <property type="project" value="InterPro"/>
</dbReference>
<keyword evidence="1" id="KW-0805">Transcription regulation</keyword>
<dbReference type="GO" id="GO:0003700">
    <property type="term" value="F:DNA-binding transcription factor activity"/>
    <property type="evidence" value="ECO:0007669"/>
    <property type="project" value="InterPro"/>
</dbReference>
<dbReference type="InterPro" id="IPR018060">
    <property type="entry name" value="HTH_AraC"/>
</dbReference>
<comment type="caution">
    <text evidence="5">The sequence shown here is derived from an EMBL/GenBank/DDBJ whole genome shotgun (WGS) entry which is preliminary data.</text>
</comment>
<dbReference type="PROSITE" id="PS00041">
    <property type="entry name" value="HTH_ARAC_FAMILY_1"/>
    <property type="match status" value="1"/>
</dbReference>
<dbReference type="RefSeq" id="WP_110839623.1">
    <property type="nucleotide sequence ID" value="NZ_QJVJ01000003.1"/>
</dbReference>
<feature type="domain" description="HTH araC/xylS-type" evidence="4">
    <location>
        <begin position="193"/>
        <end position="291"/>
    </location>
</feature>
<dbReference type="InterPro" id="IPR014710">
    <property type="entry name" value="RmlC-like_jellyroll"/>
</dbReference>
<dbReference type="InterPro" id="IPR037923">
    <property type="entry name" value="HTH-like"/>
</dbReference>
<dbReference type="EMBL" id="QJVJ01000003">
    <property type="protein sequence ID" value="PYI55823.1"/>
    <property type="molecule type" value="Genomic_DNA"/>
</dbReference>
<evidence type="ECO:0000256" key="2">
    <source>
        <dbReference type="ARBA" id="ARBA00023125"/>
    </source>
</evidence>
<evidence type="ECO:0000313" key="6">
    <source>
        <dbReference type="Proteomes" id="UP000247476"/>
    </source>
</evidence>
<proteinExistence type="predicted"/>
<accession>A0A2V5KCW9</accession>
<dbReference type="PANTHER" id="PTHR43280:SF34">
    <property type="entry name" value="ARAC-FAMILY TRANSCRIPTIONAL REGULATOR"/>
    <property type="match status" value="1"/>
</dbReference>
<reference evidence="5 6" key="1">
    <citation type="submission" date="2018-05" db="EMBL/GenBank/DDBJ databases">
        <title>Paenibacillus flagellatus sp. nov., isolated from selenium mineral soil.</title>
        <authorList>
            <person name="Dai X."/>
        </authorList>
    </citation>
    <scope>NUCLEOTIDE SEQUENCE [LARGE SCALE GENOMIC DNA]</scope>
    <source>
        <strain evidence="5 6">DXL2</strain>
    </source>
</reference>
<protein>
    <recommendedName>
        <fullName evidence="4">HTH araC/xylS-type domain-containing protein</fullName>
    </recommendedName>
</protein>
<dbReference type="Gene3D" id="2.60.120.10">
    <property type="entry name" value="Jelly Rolls"/>
    <property type="match status" value="1"/>
</dbReference>
<dbReference type="AlphaFoldDB" id="A0A2V5KCW9"/>
<organism evidence="5 6">
    <name type="scientific">Paenibacillus flagellatus</name>
    <dbReference type="NCBI Taxonomy" id="2211139"/>
    <lineage>
        <taxon>Bacteria</taxon>
        <taxon>Bacillati</taxon>
        <taxon>Bacillota</taxon>
        <taxon>Bacilli</taxon>
        <taxon>Bacillales</taxon>
        <taxon>Paenibacillaceae</taxon>
        <taxon>Paenibacillus</taxon>
    </lineage>
</organism>
<dbReference type="PANTHER" id="PTHR43280">
    <property type="entry name" value="ARAC-FAMILY TRANSCRIPTIONAL REGULATOR"/>
    <property type="match status" value="1"/>
</dbReference>
<keyword evidence="2" id="KW-0238">DNA-binding</keyword>
<evidence type="ECO:0000256" key="3">
    <source>
        <dbReference type="ARBA" id="ARBA00023163"/>
    </source>
</evidence>
<evidence type="ECO:0000313" key="5">
    <source>
        <dbReference type="EMBL" id="PYI55823.1"/>
    </source>
</evidence>
<sequence>MTKTGFPEYQDHIGGLTHSPDGQQRFYIDIGTVTRSNLHHHDYAELSYYLEGEGTETINGVVHAVRPGTASFLLPHHMHKVESAPGRTMRKIRCMFDMPLLFDSRDSGEFSRLVYGIGTVTPSFADFEGRAADRMRTTLEQLLEEYAAGDRPARLQMLRLKLSEALLLFVRTGSRRAEEHANAGRDHAAVKLSPLLQYVHLHYAEKLTLEQLSEQFRYSVPYLSRIFKEQTGKRFHEYVRELRMESAITMLLHTNMSVTDIAAAAGFDSFRTFARAFRDTKGETASEFRSRMRGAGAKPVR</sequence>
<dbReference type="Pfam" id="PF02311">
    <property type="entry name" value="AraC_binding"/>
    <property type="match status" value="1"/>
</dbReference>
<dbReference type="SMART" id="SM00342">
    <property type="entry name" value="HTH_ARAC"/>
    <property type="match status" value="1"/>
</dbReference>
<dbReference type="SUPFAM" id="SSF51215">
    <property type="entry name" value="Regulatory protein AraC"/>
    <property type="match status" value="1"/>
</dbReference>
<dbReference type="Pfam" id="PF12833">
    <property type="entry name" value="HTH_18"/>
    <property type="match status" value="1"/>
</dbReference>